<evidence type="ECO:0000313" key="10">
    <source>
        <dbReference type="EMBL" id="ORY78504.1"/>
    </source>
</evidence>
<feature type="transmembrane region" description="Helical" evidence="9">
    <location>
        <begin position="819"/>
        <end position="838"/>
    </location>
</feature>
<keyword evidence="11" id="KW-1185">Reference proteome</keyword>
<dbReference type="PANTHER" id="PTHR22601">
    <property type="entry name" value="ISP4 LIKE PROTEIN"/>
    <property type="match status" value="1"/>
</dbReference>
<dbReference type="InterPro" id="IPR004813">
    <property type="entry name" value="OPT"/>
</dbReference>
<comment type="subcellular location">
    <subcellularLocation>
        <location evidence="1">Membrane</location>
        <topology evidence="1">Multi-pass membrane protein</topology>
    </subcellularLocation>
</comment>
<feature type="transmembrane region" description="Helical" evidence="9">
    <location>
        <begin position="436"/>
        <end position="455"/>
    </location>
</feature>
<accession>A0A1Y2F4U5</accession>
<evidence type="ECO:0000256" key="8">
    <source>
        <dbReference type="ARBA" id="ARBA00023136"/>
    </source>
</evidence>
<gene>
    <name evidence="10" type="ORF">BCR37DRAFT_382141</name>
</gene>
<dbReference type="NCBIfam" id="TIGR00727">
    <property type="entry name" value="ISP4_OPT"/>
    <property type="match status" value="1"/>
</dbReference>
<evidence type="ECO:0000256" key="2">
    <source>
        <dbReference type="ARBA" id="ARBA00008807"/>
    </source>
</evidence>
<evidence type="ECO:0000256" key="9">
    <source>
        <dbReference type="SAM" id="Phobius"/>
    </source>
</evidence>
<keyword evidence="4 9" id="KW-0812">Transmembrane</keyword>
<evidence type="ECO:0000256" key="5">
    <source>
        <dbReference type="ARBA" id="ARBA00022856"/>
    </source>
</evidence>
<evidence type="ECO:0000256" key="7">
    <source>
        <dbReference type="ARBA" id="ARBA00022989"/>
    </source>
</evidence>
<feature type="transmembrane region" description="Helical" evidence="9">
    <location>
        <begin position="372"/>
        <end position="390"/>
    </location>
</feature>
<keyword evidence="6" id="KW-0653">Protein transport</keyword>
<dbReference type="NCBIfam" id="TIGR00728">
    <property type="entry name" value="OPT_sfam"/>
    <property type="match status" value="1"/>
</dbReference>
<dbReference type="InterPro" id="IPR004648">
    <property type="entry name" value="Oligpept_transpt"/>
</dbReference>
<evidence type="ECO:0000256" key="6">
    <source>
        <dbReference type="ARBA" id="ARBA00022927"/>
    </source>
</evidence>
<dbReference type="GO" id="GO:0035673">
    <property type="term" value="F:oligopeptide transmembrane transporter activity"/>
    <property type="evidence" value="ECO:0007669"/>
    <property type="project" value="InterPro"/>
</dbReference>
<organism evidence="10 11">
    <name type="scientific">Protomyces lactucae-debilis</name>
    <dbReference type="NCBI Taxonomy" id="2754530"/>
    <lineage>
        <taxon>Eukaryota</taxon>
        <taxon>Fungi</taxon>
        <taxon>Dikarya</taxon>
        <taxon>Ascomycota</taxon>
        <taxon>Taphrinomycotina</taxon>
        <taxon>Taphrinomycetes</taxon>
        <taxon>Taphrinales</taxon>
        <taxon>Protomycetaceae</taxon>
        <taxon>Protomyces</taxon>
    </lineage>
</organism>
<keyword evidence="7 9" id="KW-1133">Transmembrane helix</keyword>
<keyword evidence="3" id="KW-0813">Transport</keyword>
<name>A0A1Y2F4U5_PROLT</name>
<sequence length="916" mass="101093">MQQKSPINSACTPSVSVSGSSRLRALRQATVSTRVSNGSLATSRSVSSKSQKSGFLHPSTSANPKFFFCKVASDDFCRWLLALCCHADLRSLVVKQRPDSLSSRSHRNCSSRVLNLVLQRVCQSRRGGHLITVSTSYVCLFHHTRHHLFRPALLNATYNSCHVHPSSSCRVEMQKPSSFGPFEVGNAAISVPEAVLSLRQALPTANEKQHAQISAALASIDQLNYNEKHQIQQCLLDIQGSISDVDGIVPQTDDPTLPVNTFRAWSLGLLFSLVGAGVNTFFAERLPGIALSGFVAQLVAFPSGKLLERILPTRQYTFHRKVWSFNPGPFNAKEHMLITIIANVSFSSSYASSIIIAQRLPQFYNMQWASSLYYQLLLCLSSQIIGYGFAGLARPFLVYAPAAVWPGNLAVLALNRSFHDTNSESVHGWRISRLTLFSRVFLISSLYFFIPNYLFTSISQMNWLTWIKEDNAVLAAMTGSYTGLGINPFPTLDYNIVSGIVDPLITPFFATVNVVVGMLLSAAILAVLWFKNAWFASYLPIVSNRSFDRFGHSYNVTRILKDARLDVAAYEAYSPVYISAANAFIFGGYFALYPATLVYAYLYHGTEIADAFRNLFGKGRVMHKDIHMRLMEAYKEVPGWWYLGVMMLGTVLALLMIKLYPTGMPIWGLAVSIALGALFILPVGLISAVSNVEIGLNVLSEMIAGLAMPGNPSGMMIFKAYGTLSLAQGLSFAADLKLGHYSKIPPRTLFAAQVIGTFLSVFMTVFVTNWQIDHLEGFCTPDQKQKFTCPGSNTFFTSSIIWGVLGPKQSYGPQGLYRHLLWGALIGLILPIPFYFAAKRYPSSLMSKVHPPILLAGMISWAPVNLSYITAAVPVAYLFHVQIKQRFYAWWAKYTYVIATGLSTGIAITGIVAFIA</sequence>
<evidence type="ECO:0000256" key="1">
    <source>
        <dbReference type="ARBA" id="ARBA00004141"/>
    </source>
</evidence>
<comment type="similarity">
    <text evidence="2">Belongs to the oligopeptide OPT transporter family.</text>
</comment>
<dbReference type="EMBL" id="MCFI01000017">
    <property type="protein sequence ID" value="ORY78504.1"/>
    <property type="molecule type" value="Genomic_DNA"/>
</dbReference>
<dbReference type="Pfam" id="PF03169">
    <property type="entry name" value="OPT"/>
    <property type="match status" value="1"/>
</dbReference>
<protein>
    <submittedName>
        <fullName evidence="10">OPT oligopeptide transporter protein-domain-containing protein</fullName>
    </submittedName>
</protein>
<keyword evidence="8 9" id="KW-0472">Membrane</keyword>
<dbReference type="AlphaFoldDB" id="A0A1Y2F4U5"/>
<feature type="transmembrane region" description="Helical" evidence="9">
    <location>
        <begin position="508"/>
        <end position="530"/>
    </location>
</feature>
<feature type="transmembrane region" description="Helical" evidence="9">
    <location>
        <begin position="640"/>
        <end position="660"/>
    </location>
</feature>
<feature type="transmembrane region" description="Helical" evidence="9">
    <location>
        <begin position="891"/>
        <end position="915"/>
    </location>
</feature>
<evidence type="ECO:0000313" key="11">
    <source>
        <dbReference type="Proteomes" id="UP000193685"/>
    </source>
</evidence>
<evidence type="ECO:0000256" key="3">
    <source>
        <dbReference type="ARBA" id="ARBA00022448"/>
    </source>
</evidence>
<dbReference type="Proteomes" id="UP000193685">
    <property type="component" value="Unassembled WGS sequence"/>
</dbReference>
<feature type="transmembrane region" description="Helical" evidence="9">
    <location>
        <begin position="858"/>
        <end position="879"/>
    </location>
</feature>
<dbReference type="RefSeq" id="XP_040723385.1">
    <property type="nucleotide sequence ID" value="XM_040869814.1"/>
</dbReference>
<feature type="transmembrane region" description="Helical" evidence="9">
    <location>
        <begin position="396"/>
        <end position="415"/>
    </location>
</feature>
<feature type="transmembrane region" description="Helical" evidence="9">
    <location>
        <begin position="583"/>
        <end position="602"/>
    </location>
</feature>
<reference evidence="10 11" key="1">
    <citation type="submission" date="2016-07" db="EMBL/GenBank/DDBJ databases">
        <title>Pervasive Adenine N6-methylation of Active Genes in Fungi.</title>
        <authorList>
            <consortium name="DOE Joint Genome Institute"/>
            <person name="Mondo S.J."/>
            <person name="Dannebaum R.O."/>
            <person name="Kuo R.C."/>
            <person name="Labutti K."/>
            <person name="Haridas S."/>
            <person name="Kuo A."/>
            <person name="Salamov A."/>
            <person name="Ahrendt S.R."/>
            <person name="Lipzen A."/>
            <person name="Sullivan W."/>
            <person name="Andreopoulos W.B."/>
            <person name="Clum A."/>
            <person name="Lindquist E."/>
            <person name="Daum C."/>
            <person name="Ramamoorthy G.K."/>
            <person name="Gryganskyi A."/>
            <person name="Culley D."/>
            <person name="Magnuson J.K."/>
            <person name="James T.Y."/>
            <person name="O'Malley M.A."/>
            <person name="Stajich J.E."/>
            <person name="Spatafora J.W."/>
            <person name="Visel A."/>
            <person name="Grigoriev I.V."/>
        </authorList>
    </citation>
    <scope>NUCLEOTIDE SEQUENCE [LARGE SCALE GENOMIC DNA]</scope>
    <source>
        <strain evidence="10 11">12-1054</strain>
    </source>
</reference>
<dbReference type="GeneID" id="63786413"/>
<dbReference type="OrthoDB" id="9986677at2759"/>
<dbReference type="GO" id="GO:0015031">
    <property type="term" value="P:protein transport"/>
    <property type="evidence" value="ECO:0007669"/>
    <property type="project" value="UniProtKB-KW"/>
</dbReference>
<evidence type="ECO:0000256" key="4">
    <source>
        <dbReference type="ARBA" id="ARBA00022692"/>
    </source>
</evidence>
<feature type="transmembrane region" description="Helical" evidence="9">
    <location>
        <begin position="667"/>
        <end position="689"/>
    </location>
</feature>
<dbReference type="OMA" id="DTGMPIW"/>
<feature type="transmembrane region" description="Helical" evidence="9">
    <location>
        <begin position="336"/>
        <end position="360"/>
    </location>
</feature>
<dbReference type="GO" id="GO:0016020">
    <property type="term" value="C:membrane"/>
    <property type="evidence" value="ECO:0007669"/>
    <property type="project" value="UniProtKB-SubCell"/>
</dbReference>
<feature type="transmembrane region" description="Helical" evidence="9">
    <location>
        <begin position="748"/>
        <end position="770"/>
    </location>
</feature>
<comment type="caution">
    <text evidence="10">The sequence shown here is derived from an EMBL/GenBank/DDBJ whole genome shotgun (WGS) entry which is preliminary data.</text>
</comment>
<keyword evidence="5" id="KW-0571">Peptide transport</keyword>
<proteinExistence type="inferred from homology"/>